<gene>
    <name evidence="3" type="ORF">AS189_17785</name>
</gene>
<evidence type="ECO:0000313" key="3">
    <source>
        <dbReference type="EMBL" id="ALO67999.1"/>
    </source>
</evidence>
<sequence length="208" mass="21605">MAKTPAQRAALHGKAATGPSAPIVNTSTKRTPQKAQGNANLILIAGSVASLFLFAYFHLLTLNQMKDLADGLAMPQSFVFGFSSAHVEALRLAMNADALGQLNYVGKTAGTLFALIFAITALTVIASNVAKKALRWTLWVLPLAFAAISLWANAAVDSMLGAETLDSGAVSLASGLVTASWMLLIASLLAIGVALFLGRPKKAAPEQA</sequence>
<keyword evidence="2" id="KW-0812">Transmembrane</keyword>
<reference evidence="4" key="1">
    <citation type="submission" date="2015-11" db="EMBL/GenBank/DDBJ databases">
        <authorList>
            <person name="Kumar R."/>
            <person name="Singh D."/>
            <person name="Swarnkar M.K."/>
            <person name="Singh A.K."/>
            <person name="Kumar S."/>
        </authorList>
    </citation>
    <scope>NUCLEOTIDE SEQUENCE [LARGE SCALE GENOMIC DNA]</scope>
    <source>
        <strain evidence="4">ERGS4:06</strain>
    </source>
</reference>
<feature type="transmembrane region" description="Helical" evidence="2">
    <location>
        <begin position="176"/>
        <end position="197"/>
    </location>
</feature>
<feature type="transmembrane region" description="Helical" evidence="2">
    <location>
        <begin position="109"/>
        <end position="129"/>
    </location>
</feature>
<organism evidence="3 4">
    <name type="scientific">Arthrobacter alpinus</name>
    <dbReference type="NCBI Taxonomy" id="656366"/>
    <lineage>
        <taxon>Bacteria</taxon>
        <taxon>Bacillati</taxon>
        <taxon>Actinomycetota</taxon>
        <taxon>Actinomycetes</taxon>
        <taxon>Micrococcales</taxon>
        <taxon>Micrococcaceae</taxon>
        <taxon>Arthrobacter</taxon>
    </lineage>
</organism>
<keyword evidence="2" id="KW-0472">Membrane</keyword>
<feature type="transmembrane region" description="Helical" evidence="2">
    <location>
        <begin position="39"/>
        <end position="59"/>
    </location>
</feature>
<dbReference type="AlphaFoldDB" id="A0A0S2M2U8"/>
<name>A0A0S2M2U8_9MICC</name>
<proteinExistence type="predicted"/>
<dbReference type="EMBL" id="CP013200">
    <property type="protein sequence ID" value="ALO67999.1"/>
    <property type="molecule type" value="Genomic_DNA"/>
</dbReference>
<evidence type="ECO:0000313" key="4">
    <source>
        <dbReference type="Proteomes" id="UP000059574"/>
    </source>
</evidence>
<feature type="transmembrane region" description="Helical" evidence="2">
    <location>
        <begin position="136"/>
        <end position="156"/>
    </location>
</feature>
<keyword evidence="2" id="KW-1133">Transmembrane helix</keyword>
<evidence type="ECO:0000256" key="1">
    <source>
        <dbReference type="SAM" id="MobiDB-lite"/>
    </source>
</evidence>
<evidence type="ECO:0000256" key="2">
    <source>
        <dbReference type="SAM" id="Phobius"/>
    </source>
</evidence>
<dbReference type="RefSeq" id="WP_062291955.1">
    <property type="nucleotide sequence ID" value="NZ_CP013200.1"/>
</dbReference>
<dbReference type="OrthoDB" id="4928386at2"/>
<reference evidence="3 4" key="2">
    <citation type="journal article" date="2016" name="J. Biotechnol.">
        <title>Complete genome sequence of Arthrobacter alpinus ERGS4:06, a yellow pigmented bacterium tolerant to cold and radiations isolated from Sikkim Himalaya.</title>
        <authorList>
            <person name="Kumar R."/>
            <person name="Singh D."/>
            <person name="Swarnkar M.K."/>
            <person name="Singh A.K."/>
            <person name="Kumar S."/>
        </authorList>
    </citation>
    <scope>NUCLEOTIDE SEQUENCE [LARGE SCALE GENOMIC DNA]</scope>
    <source>
        <strain evidence="3 4">ERGS4:06</strain>
    </source>
</reference>
<dbReference type="Proteomes" id="UP000059574">
    <property type="component" value="Chromosome"/>
</dbReference>
<accession>A0A0S2M2U8</accession>
<feature type="region of interest" description="Disordered" evidence="1">
    <location>
        <begin position="1"/>
        <end position="31"/>
    </location>
</feature>
<protein>
    <submittedName>
        <fullName evidence="3">Uncharacterized protein</fullName>
    </submittedName>
</protein>